<dbReference type="EMBL" id="LFND01000002">
    <property type="protein sequence ID" value="KMQ65833.1"/>
    <property type="molecule type" value="Genomic_DNA"/>
</dbReference>
<proteinExistence type="predicted"/>
<sequence length="298" mass="32894">MRCEAQIREKTDHTLSVQGQIPLWNHNMPEGPGPQDAEVITDKGSVTHISNPRLIVHQPSNPNGTAILVISGGGYAHIEMGKESTPAAQWLQSEGITAFELIYRLPQENWKTYNVPFEDAQRAMRLIRSVAKKYNIDPHKVGILGFSAGGHLAGFTSALPHKKLYQPVDETDSLSARPDFTGLIYPVISMLPPNNNTHSRKSIIGNKPALSVETAFSVEKQVTSDMPFTFLAQAQDDPISSVNNSILLYSALRKVNVPAEMHLFQTGGHGWGMGKKESPTASWPELFKAWAENNGFWK</sequence>
<dbReference type="PANTHER" id="PTHR48081:SF6">
    <property type="entry name" value="PEPTIDASE S9 PROLYL OLIGOPEPTIDASE CATALYTIC DOMAIN-CONTAINING PROTEIN"/>
    <property type="match status" value="1"/>
</dbReference>
<dbReference type="PATRIC" id="fig|558151.6.peg.1212"/>
<organism evidence="3 4">
    <name type="scientific">Chryseobacterium angstadtii</name>
    <dbReference type="NCBI Taxonomy" id="558151"/>
    <lineage>
        <taxon>Bacteria</taxon>
        <taxon>Pseudomonadati</taxon>
        <taxon>Bacteroidota</taxon>
        <taxon>Flavobacteriia</taxon>
        <taxon>Flavobacteriales</taxon>
        <taxon>Weeksellaceae</taxon>
        <taxon>Chryseobacterium group</taxon>
        <taxon>Chryseobacterium</taxon>
    </lineage>
</organism>
<gene>
    <name evidence="3" type="ORF">ACM46_05790</name>
</gene>
<dbReference type="InterPro" id="IPR050300">
    <property type="entry name" value="GDXG_lipolytic_enzyme"/>
</dbReference>
<comment type="caution">
    <text evidence="3">The sequence shown here is derived from an EMBL/GenBank/DDBJ whole genome shotgun (WGS) entry which is preliminary data.</text>
</comment>
<keyword evidence="1" id="KW-0378">Hydrolase</keyword>
<dbReference type="InterPro" id="IPR029058">
    <property type="entry name" value="AB_hydrolase_fold"/>
</dbReference>
<dbReference type="STRING" id="558151.ACM46_05790"/>
<dbReference type="Pfam" id="PF20434">
    <property type="entry name" value="BD-FAE"/>
    <property type="match status" value="1"/>
</dbReference>
<reference evidence="3 4" key="1">
    <citation type="journal article" date="2013" name="Int. J. Syst. Evol. Microbiol.">
        <title>Chryseobacterium angstadtii sp. nov., isolated from a newt tank.</title>
        <authorList>
            <person name="Kirk K.E."/>
            <person name="Hoffman J.A."/>
            <person name="Smith K.A."/>
            <person name="Strahan B.L."/>
            <person name="Failor K.C."/>
            <person name="Krebs J.E."/>
            <person name="Gale A.N."/>
            <person name="Do T.D."/>
            <person name="Sontag T.C."/>
            <person name="Batties A.M."/>
            <person name="Mistiszyn K."/>
            <person name="Newman J.D."/>
        </authorList>
    </citation>
    <scope>NUCLEOTIDE SEQUENCE [LARGE SCALE GENOMIC DNA]</scope>
    <source>
        <strain evidence="3 4">KM</strain>
    </source>
</reference>
<dbReference type="GO" id="GO:0016787">
    <property type="term" value="F:hydrolase activity"/>
    <property type="evidence" value="ECO:0007669"/>
    <property type="project" value="UniProtKB-KW"/>
</dbReference>
<protein>
    <recommendedName>
        <fullName evidence="2">BD-FAE-like domain-containing protein</fullName>
    </recommendedName>
</protein>
<evidence type="ECO:0000259" key="2">
    <source>
        <dbReference type="Pfam" id="PF20434"/>
    </source>
</evidence>
<feature type="domain" description="BD-FAE-like" evidence="2">
    <location>
        <begin position="64"/>
        <end position="252"/>
    </location>
</feature>
<dbReference type="SUPFAM" id="SSF53474">
    <property type="entry name" value="alpha/beta-Hydrolases"/>
    <property type="match status" value="1"/>
</dbReference>
<keyword evidence="4" id="KW-1185">Reference proteome</keyword>
<accession>A0A0J7IHG5</accession>
<dbReference type="Proteomes" id="UP000036261">
    <property type="component" value="Unassembled WGS sequence"/>
</dbReference>
<dbReference type="InterPro" id="IPR049492">
    <property type="entry name" value="BD-FAE-like_dom"/>
</dbReference>
<dbReference type="AlphaFoldDB" id="A0A0J7IHG5"/>
<name>A0A0J7IHG5_9FLAO</name>
<dbReference type="PANTHER" id="PTHR48081">
    <property type="entry name" value="AB HYDROLASE SUPERFAMILY PROTEIN C4A8.06C"/>
    <property type="match status" value="1"/>
</dbReference>
<evidence type="ECO:0000256" key="1">
    <source>
        <dbReference type="ARBA" id="ARBA00022801"/>
    </source>
</evidence>
<evidence type="ECO:0000313" key="3">
    <source>
        <dbReference type="EMBL" id="KMQ65833.1"/>
    </source>
</evidence>
<evidence type="ECO:0000313" key="4">
    <source>
        <dbReference type="Proteomes" id="UP000036261"/>
    </source>
</evidence>
<dbReference type="Gene3D" id="3.40.50.1820">
    <property type="entry name" value="alpha/beta hydrolase"/>
    <property type="match status" value="1"/>
</dbReference>